<gene>
    <name evidence="2" type="ORF">K435DRAFT_781901</name>
</gene>
<feature type="compositionally biased region" description="Basic and acidic residues" evidence="1">
    <location>
        <begin position="726"/>
        <end position="738"/>
    </location>
</feature>
<feature type="region of interest" description="Disordered" evidence="1">
    <location>
        <begin position="370"/>
        <end position="532"/>
    </location>
</feature>
<feature type="compositionally biased region" description="Acidic residues" evidence="1">
    <location>
        <begin position="579"/>
        <end position="598"/>
    </location>
</feature>
<feature type="region of interest" description="Disordered" evidence="1">
    <location>
        <begin position="578"/>
        <end position="618"/>
    </location>
</feature>
<accession>A0A4S8LI68</accession>
<evidence type="ECO:0000313" key="3">
    <source>
        <dbReference type="Proteomes" id="UP000297245"/>
    </source>
</evidence>
<feature type="compositionally biased region" description="Polar residues" evidence="1">
    <location>
        <begin position="372"/>
        <end position="397"/>
    </location>
</feature>
<reference evidence="2 3" key="1">
    <citation type="journal article" date="2019" name="Nat. Ecol. Evol.">
        <title>Megaphylogeny resolves global patterns of mushroom evolution.</title>
        <authorList>
            <person name="Varga T."/>
            <person name="Krizsan K."/>
            <person name="Foldi C."/>
            <person name="Dima B."/>
            <person name="Sanchez-Garcia M."/>
            <person name="Sanchez-Ramirez S."/>
            <person name="Szollosi G.J."/>
            <person name="Szarkandi J.G."/>
            <person name="Papp V."/>
            <person name="Albert L."/>
            <person name="Andreopoulos W."/>
            <person name="Angelini C."/>
            <person name="Antonin V."/>
            <person name="Barry K.W."/>
            <person name="Bougher N.L."/>
            <person name="Buchanan P."/>
            <person name="Buyck B."/>
            <person name="Bense V."/>
            <person name="Catcheside P."/>
            <person name="Chovatia M."/>
            <person name="Cooper J."/>
            <person name="Damon W."/>
            <person name="Desjardin D."/>
            <person name="Finy P."/>
            <person name="Geml J."/>
            <person name="Haridas S."/>
            <person name="Hughes K."/>
            <person name="Justo A."/>
            <person name="Karasinski D."/>
            <person name="Kautmanova I."/>
            <person name="Kiss B."/>
            <person name="Kocsube S."/>
            <person name="Kotiranta H."/>
            <person name="LaButti K.M."/>
            <person name="Lechner B.E."/>
            <person name="Liimatainen K."/>
            <person name="Lipzen A."/>
            <person name="Lukacs Z."/>
            <person name="Mihaltcheva S."/>
            <person name="Morgado L.N."/>
            <person name="Niskanen T."/>
            <person name="Noordeloos M.E."/>
            <person name="Ohm R.A."/>
            <person name="Ortiz-Santana B."/>
            <person name="Ovrebo C."/>
            <person name="Racz N."/>
            <person name="Riley R."/>
            <person name="Savchenko A."/>
            <person name="Shiryaev A."/>
            <person name="Soop K."/>
            <person name="Spirin V."/>
            <person name="Szebenyi C."/>
            <person name="Tomsovsky M."/>
            <person name="Tulloss R.E."/>
            <person name="Uehling J."/>
            <person name="Grigoriev I.V."/>
            <person name="Vagvolgyi C."/>
            <person name="Papp T."/>
            <person name="Martin F.M."/>
            <person name="Miettinen O."/>
            <person name="Hibbett D.S."/>
            <person name="Nagy L.G."/>
        </authorList>
    </citation>
    <scope>NUCLEOTIDE SEQUENCE [LARGE SCALE GENOMIC DNA]</scope>
    <source>
        <strain evidence="2 3">CBS 962.96</strain>
    </source>
</reference>
<proteinExistence type="predicted"/>
<feature type="compositionally biased region" description="Polar residues" evidence="1">
    <location>
        <begin position="1"/>
        <end position="59"/>
    </location>
</feature>
<dbReference type="Proteomes" id="UP000297245">
    <property type="component" value="Unassembled WGS sequence"/>
</dbReference>
<feature type="region of interest" description="Disordered" evidence="1">
    <location>
        <begin position="1"/>
        <end position="70"/>
    </location>
</feature>
<sequence>MIPPLSTRSVNQRNKDTSGTTNSNINKNFLDNDGPTQPYISHKSVFNKSDPQERSTTSDQKQKLAQGEEDDIKSLNHRLARTYHEAIFLPTLAQYETIEASYLDLKMKTNKSPESESTVKSPRDAFNRDAWQQKPDNEKRDTENRVVVVAEQTRLLSSESFEKIWASLENDDDPGHDTSQLHSSASTADPQHQQDLPKFSIRPIPISHFCSYEPPGRNDGDGAYNTDKYLVLMHGDRMVASRERMHDILSFCHLRNSNSEGGQQVQHRSMEETLSVVNKYYAFVPHELVDSFVKICPGCTAGAFTSTSQKEMNIDLYSSVLPLVADADADADVDAYSEYEGESQLPIHIDLGLDSLSVIDEAENTFADDETSNNIDINTSVHSQTRRPSPIQYTSSRGVDLASYADRLRASGPSPVEDSPMPPSLFSRFSSRSSTTSCKSGITFSSQTSSRPTGPMTGGLRSSKSTRSTKSMTITTGSLPGKNLATRDTVIEMTRAGSVPDGYKYHSQGGDDGSRSRSRHGPGSGSVGQPVELLPKSLPMSREVSLFQGLPNGWQYFTDYETALSEFMERRVSVTVGDLEVDGGGDSGGDGEELEEVKEDGHEGGSVDEAVEEGSVDREIEEKTAELMLGLPKTHDTVDQVAMFTTKSNVNESPNSDSGKGKEQQSSIPNPSTKKSKLQTLGSVLGVGAKRGRPKFRGPSAVHVAPLRSGSWANSADVGALTRGHGAGENENKHGIGK</sequence>
<dbReference type="EMBL" id="ML179395">
    <property type="protein sequence ID" value="THU88777.1"/>
    <property type="molecule type" value="Genomic_DNA"/>
</dbReference>
<evidence type="ECO:0000256" key="1">
    <source>
        <dbReference type="SAM" id="MobiDB-lite"/>
    </source>
</evidence>
<feature type="compositionally biased region" description="Low complexity" evidence="1">
    <location>
        <begin position="424"/>
        <end position="437"/>
    </location>
</feature>
<feature type="region of interest" description="Disordered" evidence="1">
    <location>
        <begin position="109"/>
        <end position="143"/>
    </location>
</feature>
<organism evidence="2 3">
    <name type="scientific">Dendrothele bispora (strain CBS 962.96)</name>
    <dbReference type="NCBI Taxonomy" id="1314807"/>
    <lineage>
        <taxon>Eukaryota</taxon>
        <taxon>Fungi</taxon>
        <taxon>Dikarya</taxon>
        <taxon>Basidiomycota</taxon>
        <taxon>Agaricomycotina</taxon>
        <taxon>Agaricomycetes</taxon>
        <taxon>Agaricomycetidae</taxon>
        <taxon>Agaricales</taxon>
        <taxon>Agaricales incertae sedis</taxon>
        <taxon>Dendrothele</taxon>
    </lineage>
</organism>
<feature type="compositionally biased region" description="Polar residues" evidence="1">
    <location>
        <begin position="438"/>
        <end position="452"/>
    </location>
</feature>
<dbReference type="AlphaFoldDB" id="A0A4S8LI68"/>
<feature type="compositionally biased region" description="Polar residues" evidence="1">
    <location>
        <begin position="177"/>
        <end position="194"/>
    </location>
</feature>
<feature type="compositionally biased region" description="Polar residues" evidence="1">
    <location>
        <begin position="647"/>
        <end position="682"/>
    </location>
</feature>
<name>A0A4S8LI68_DENBC</name>
<feature type="compositionally biased region" description="Low complexity" evidence="1">
    <location>
        <begin position="461"/>
        <end position="476"/>
    </location>
</feature>
<dbReference type="OrthoDB" id="2499658at2759"/>
<evidence type="ECO:0000313" key="2">
    <source>
        <dbReference type="EMBL" id="THU88777.1"/>
    </source>
</evidence>
<evidence type="ECO:0008006" key="4">
    <source>
        <dbReference type="Google" id="ProtNLM"/>
    </source>
</evidence>
<feature type="region of interest" description="Disordered" evidence="1">
    <location>
        <begin position="168"/>
        <end position="195"/>
    </location>
</feature>
<protein>
    <recommendedName>
        <fullName evidence="4">Integrase zinc-binding domain-containing protein</fullName>
    </recommendedName>
</protein>
<keyword evidence="3" id="KW-1185">Reference proteome</keyword>
<feature type="region of interest" description="Disordered" evidence="1">
    <location>
        <begin position="647"/>
        <end position="738"/>
    </location>
</feature>